<dbReference type="InterPro" id="IPR027417">
    <property type="entry name" value="P-loop_NTPase"/>
</dbReference>
<dbReference type="Pfam" id="PF13614">
    <property type="entry name" value="AAA_31"/>
    <property type="match status" value="1"/>
</dbReference>
<gene>
    <name evidence="2" type="ORF">QVZ43_06495</name>
</gene>
<name>A0ABT8VZF6_9GAMM</name>
<feature type="domain" description="AAA" evidence="1">
    <location>
        <begin position="3"/>
        <end position="178"/>
    </location>
</feature>
<evidence type="ECO:0000259" key="1">
    <source>
        <dbReference type="Pfam" id="PF13614"/>
    </source>
</evidence>
<dbReference type="EMBL" id="JAUMIS010000001">
    <property type="protein sequence ID" value="MDO3721367.1"/>
    <property type="molecule type" value="Genomic_DNA"/>
</dbReference>
<protein>
    <submittedName>
        <fullName evidence="2">ParA family protein</fullName>
    </submittedName>
</protein>
<dbReference type="PIRSF" id="PIRSF009320">
    <property type="entry name" value="Nuc_binding_HP_1000"/>
    <property type="match status" value="1"/>
</dbReference>
<keyword evidence="3" id="KW-1185">Reference proteome</keyword>
<sequence>MARVIAVTNQKGGVGKTTTCVNLAASLAAIKRRVLLVDMDPQGNATMGSGVDKNALKLSGYDVLTKRASAAEVVFLAEASGFKLLPANGDLTAAEVELMNEIGREHRLRLALNSVRDDYDYILIDCPPSLSLLTVNALSAADSVLIPMQCEYYALEGLAALMNTVEQIQETVNPELEIEGLLRTMYDPRNSLTLDVSAQLNEYFGDKVYRAVIPRNVRLAEAPSYGMPALKYDRASKGAVAYLALAGEMVRRHGAKKTSEPVAV</sequence>
<dbReference type="CDD" id="cd02042">
    <property type="entry name" value="ParAB_family"/>
    <property type="match status" value="1"/>
</dbReference>
<dbReference type="Proteomes" id="UP001168640">
    <property type="component" value="Unassembled WGS sequence"/>
</dbReference>
<accession>A0ABT8VZF6</accession>
<dbReference type="PANTHER" id="PTHR13696">
    <property type="entry name" value="P-LOOP CONTAINING NUCLEOSIDE TRIPHOSPHATE HYDROLASE"/>
    <property type="match status" value="1"/>
</dbReference>
<dbReference type="Gene3D" id="3.40.50.300">
    <property type="entry name" value="P-loop containing nucleotide triphosphate hydrolases"/>
    <property type="match status" value="1"/>
</dbReference>
<dbReference type="RefSeq" id="WP_302909294.1">
    <property type="nucleotide sequence ID" value="NZ_JAUMIS010000001.1"/>
</dbReference>
<dbReference type="InterPro" id="IPR025669">
    <property type="entry name" value="AAA_dom"/>
</dbReference>
<proteinExistence type="predicted"/>
<reference evidence="2" key="1">
    <citation type="submission" date="2023-07" db="EMBL/GenBank/DDBJ databases">
        <title>Marinobacter sp. chi1 genome sequencing and assembly.</title>
        <authorList>
            <person name="Park S."/>
        </authorList>
    </citation>
    <scope>NUCLEOTIDE SEQUENCE</scope>
    <source>
        <strain evidence="2">Chi1</strain>
    </source>
</reference>
<evidence type="ECO:0000313" key="2">
    <source>
        <dbReference type="EMBL" id="MDO3721367.1"/>
    </source>
</evidence>
<comment type="caution">
    <text evidence="2">The sequence shown here is derived from an EMBL/GenBank/DDBJ whole genome shotgun (WGS) entry which is preliminary data.</text>
</comment>
<dbReference type="PANTHER" id="PTHR13696:SF52">
    <property type="entry name" value="PARA FAMILY PROTEIN CT_582"/>
    <property type="match status" value="1"/>
</dbReference>
<dbReference type="SUPFAM" id="SSF52540">
    <property type="entry name" value="P-loop containing nucleoside triphosphate hydrolases"/>
    <property type="match status" value="1"/>
</dbReference>
<dbReference type="InterPro" id="IPR050678">
    <property type="entry name" value="DNA_Partitioning_ATPase"/>
</dbReference>
<evidence type="ECO:0000313" key="3">
    <source>
        <dbReference type="Proteomes" id="UP001168640"/>
    </source>
</evidence>
<organism evidence="2 3">
    <name type="scientific">Marinobacter suaedae</name>
    <dbReference type="NCBI Taxonomy" id="3057675"/>
    <lineage>
        <taxon>Bacteria</taxon>
        <taxon>Pseudomonadati</taxon>
        <taxon>Pseudomonadota</taxon>
        <taxon>Gammaproteobacteria</taxon>
        <taxon>Pseudomonadales</taxon>
        <taxon>Marinobacteraceae</taxon>
        <taxon>Marinobacter</taxon>
    </lineage>
</organism>